<dbReference type="AlphaFoldDB" id="A0A0E9XFH0"/>
<organism evidence="1">
    <name type="scientific">Anguilla anguilla</name>
    <name type="common">European freshwater eel</name>
    <name type="synonym">Muraena anguilla</name>
    <dbReference type="NCBI Taxonomy" id="7936"/>
    <lineage>
        <taxon>Eukaryota</taxon>
        <taxon>Metazoa</taxon>
        <taxon>Chordata</taxon>
        <taxon>Craniata</taxon>
        <taxon>Vertebrata</taxon>
        <taxon>Euteleostomi</taxon>
        <taxon>Actinopterygii</taxon>
        <taxon>Neopterygii</taxon>
        <taxon>Teleostei</taxon>
        <taxon>Anguilliformes</taxon>
        <taxon>Anguillidae</taxon>
        <taxon>Anguilla</taxon>
    </lineage>
</organism>
<reference evidence="1" key="2">
    <citation type="journal article" date="2015" name="Fish Shellfish Immunol.">
        <title>Early steps in the European eel (Anguilla anguilla)-Vibrio vulnificus interaction in the gills: Role of the RtxA13 toxin.</title>
        <authorList>
            <person name="Callol A."/>
            <person name="Pajuelo D."/>
            <person name="Ebbesson L."/>
            <person name="Teles M."/>
            <person name="MacKenzie S."/>
            <person name="Amaro C."/>
        </authorList>
    </citation>
    <scope>NUCLEOTIDE SEQUENCE</scope>
</reference>
<proteinExistence type="predicted"/>
<dbReference type="EMBL" id="GBXM01007100">
    <property type="protein sequence ID" value="JAI01478.1"/>
    <property type="molecule type" value="Transcribed_RNA"/>
</dbReference>
<evidence type="ECO:0000313" key="1">
    <source>
        <dbReference type="EMBL" id="JAI01478.1"/>
    </source>
</evidence>
<protein>
    <submittedName>
        <fullName evidence="1">Uncharacterized protein</fullName>
    </submittedName>
</protein>
<accession>A0A0E9XFH0</accession>
<reference evidence="1" key="1">
    <citation type="submission" date="2014-11" db="EMBL/GenBank/DDBJ databases">
        <authorList>
            <person name="Amaro Gonzalez C."/>
        </authorList>
    </citation>
    <scope>NUCLEOTIDE SEQUENCE</scope>
</reference>
<name>A0A0E9XFH0_ANGAN</name>
<sequence>MDFQGLRHMTLMCLSCILGALKCY</sequence>